<evidence type="ECO:0000256" key="5">
    <source>
        <dbReference type="ARBA" id="ARBA00022496"/>
    </source>
</evidence>
<accession>A0A066UJX7</accession>
<evidence type="ECO:0000256" key="8">
    <source>
        <dbReference type="ARBA" id="ARBA00023004"/>
    </source>
</evidence>
<feature type="chain" id="PRO_5001627294" evidence="16">
    <location>
        <begin position="27"/>
        <end position="709"/>
    </location>
</feature>
<dbReference type="GO" id="GO:0015344">
    <property type="term" value="F:siderophore uptake transmembrane transporter activity"/>
    <property type="evidence" value="ECO:0007669"/>
    <property type="project" value="TreeGrafter"/>
</dbReference>
<reference evidence="19 20" key="1">
    <citation type="submission" date="2014-02" db="EMBL/GenBank/DDBJ databases">
        <title>Vibrio fortis Dalian14 Genome Sequencing.</title>
        <authorList>
            <person name="Wang Y."/>
            <person name="Song L."/>
            <person name="Liu G."/>
            <person name="Ding J."/>
        </authorList>
    </citation>
    <scope>NUCLEOTIDE SEQUENCE [LARGE SCALE GENOMIC DNA]</scope>
    <source>
        <strain evidence="19 20">Dalian14</strain>
    </source>
</reference>
<dbReference type="InterPro" id="IPR036942">
    <property type="entry name" value="Beta-barrel_TonB_sf"/>
</dbReference>
<dbReference type="InterPro" id="IPR010105">
    <property type="entry name" value="TonB_sidphr_rcpt"/>
</dbReference>
<keyword evidence="20" id="KW-1185">Reference proteome</keyword>
<dbReference type="GO" id="GO:0015891">
    <property type="term" value="P:siderophore transport"/>
    <property type="evidence" value="ECO:0007669"/>
    <property type="project" value="InterPro"/>
</dbReference>
<proteinExistence type="inferred from homology"/>
<keyword evidence="4 14" id="KW-1134">Transmembrane beta strand</keyword>
<dbReference type="PROSITE" id="PS52016">
    <property type="entry name" value="TONB_DEPENDENT_REC_3"/>
    <property type="match status" value="1"/>
</dbReference>
<dbReference type="Proteomes" id="UP000027219">
    <property type="component" value="Unassembled WGS sequence"/>
</dbReference>
<dbReference type="CDD" id="cd01347">
    <property type="entry name" value="ligand_gated_channel"/>
    <property type="match status" value="1"/>
</dbReference>
<comment type="caution">
    <text evidence="19">The sequence shown here is derived from an EMBL/GenBank/DDBJ whole genome shotgun (WGS) entry which is preliminary data.</text>
</comment>
<dbReference type="STRING" id="212667.VFDL14_21035"/>
<gene>
    <name evidence="19" type="ORF">VFDL14_21035</name>
</gene>
<evidence type="ECO:0000256" key="11">
    <source>
        <dbReference type="ARBA" id="ARBA00023136"/>
    </source>
</evidence>
<comment type="similarity">
    <text evidence="2 14 15">Belongs to the TonB-dependent receptor family.</text>
</comment>
<dbReference type="PANTHER" id="PTHR32552:SF68">
    <property type="entry name" value="FERRICHROME OUTER MEMBRANE TRANSPORTER_PHAGE RECEPTOR"/>
    <property type="match status" value="1"/>
</dbReference>
<evidence type="ECO:0000256" key="3">
    <source>
        <dbReference type="ARBA" id="ARBA00022448"/>
    </source>
</evidence>
<dbReference type="NCBIfam" id="TIGR01783">
    <property type="entry name" value="TonB-siderophor"/>
    <property type="match status" value="1"/>
</dbReference>
<dbReference type="OrthoDB" id="127311at2"/>
<evidence type="ECO:0000256" key="16">
    <source>
        <dbReference type="SAM" id="SignalP"/>
    </source>
</evidence>
<dbReference type="Pfam" id="PF00593">
    <property type="entry name" value="TonB_dep_Rec_b-barrel"/>
    <property type="match status" value="1"/>
</dbReference>
<keyword evidence="6 14" id="KW-0812">Transmembrane</keyword>
<keyword evidence="8" id="KW-0408">Iron</keyword>
<dbReference type="InterPro" id="IPR000531">
    <property type="entry name" value="Beta-barrel_TonB"/>
</dbReference>
<dbReference type="RefSeq" id="WP_032552731.1">
    <property type="nucleotide sequence ID" value="NZ_JFFR01000027.1"/>
</dbReference>
<keyword evidence="12" id="KW-0675">Receptor</keyword>
<evidence type="ECO:0000256" key="14">
    <source>
        <dbReference type="PROSITE-ProRule" id="PRU01360"/>
    </source>
</evidence>
<keyword evidence="9" id="KW-0406">Ion transport</keyword>
<evidence type="ECO:0000256" key="7">
    <source>
        <dbReference type="ARBA" id="ARBA00022729"/>
    </source>
</evidence>
<keyword evidence="11 14" id="KW-0472">Membrane</keyword>
<evidence type="ECO:0000259" key="17">
    <source>
        <dbReference type="Pfam" id="PF00593"/>
    </source>
</evidence>
<evidence type="ECO:0000256" key="9">
    <source>
        <dbReference type="ARBA" id="ARBA00023065"/>
    </source>
</evidence>
<dbReference type="Pfam" id="PF07715">
    <property type="entry name" value="Plug"/>
    <property type="match status" value="1"/>
</dbReference>
<evidence type="ECO:0000313" key="20">
    <source>
        <dbReference type="Proteomes" id="UP000027219"/>
    </source>
</evidence>
<keyword evidence="7 16" id="KW-0732">Signal</keyword>
<dbReference type="InterPro" id="IPR012910">
    <property type="entry name" value="Plug_dom"/>
</dbReference>
<dbReference type="InterPro" id="IPR039426">
    <property type="entry name" value="TonB-dep_rcpt-like"/>
</dbReference>
<evidence type="ECO:0000313" key="19">
    <source>
        <dbReference type="EMBL" id="KDN27375.1"/>
    </source>
</evidence>
<evidence type="ECO:0000259" key="18">
    <source>
        <dbReference type="Pfam" id="PF07715"/>
    </source>
</evidence>
<dbReference type="GO" id="GO:0009279">
    <property type="term" value="C:cell outer membrane"/>
    <property type="evidence" value="ECO:0007669"/>
    <property type="project" value="UniProtKB-SubCell"/>
</dbReference>
<sequence>MNTHTHFKYSAITVALVSALSATAYAEESKTNSEQDVETVTILGKAYRNTATKTVLAPEETPQTLNVIEGEQLEQRGVKSVMQALRYAPGVSTETKGGAVVLTDWVNIRGFSSSDNYYDGMMLPTLPGWNVKPQIDAIAMERLEIFKGPTSVLYGTMPPGGMVNIIAKSPQFEESTTIGLATGLNNLVEASIDTTGALSDNVAYRLVALGRKQDTQVDGVEEERYLIAPSIDWYLSDKTFINFNLYYQNDPALGQNVTVPLAAIKSGKISPSTFAGDVNYNTIERDFFIAGYKFNHDFNSNWAFLQNFRYMQADFYQESTSSDAFDATTGTLSRSAFSTDESSKGISVDNQLSGLVTTGSLDHYLLFGVDYRTVEGDVAYDYFVGVDSLNLYNPNNDKLNPDDFTKAYYENSDIEMSQLGFYFQDQMLINNWVFIAGGRFDKVETTTKKSVMGGAATKSDTDDTNFSYRLGALYQFENGLSPFANFGTSFEPSVKLDAAGNNLEPETGEQVELGIKYDSYETMLSGSASLFQIKKKNVGVRPDGASPWTAVGEIRSQGLELEGRAEVTDNLDVIANYTYTDMEITEDKDTSNIGQTPVFVPDHTANLWANYFFRQGAMSGLRVGGGVRYVGETVLNDTSDKNAGKVPSYTLVDLSLGYDLGEMNSSLKNATANIIANNLFNEEYYTCWNESYCWYGQEQTVEFNVKYEF</sequence>
<keyword evidence="13 14" id="KW-0998">Cell outer membrane</keyword>
<name>A0A066UJX7_9VIBR</name>
<comment type="subcellular location">
    <subcellularLocation>
        <location evidence="1 14">Cell outer membrane</location>
        <topology evidence="1 14">Multi-pass membrane protein</topology>
    </subcellularLocation>
</comment>
<dbReference type="Gene3D" id="2.40.170.20">
    <property type="entry name" value="TonB-dependent receptor, beta-barrel domain"/>
    <property type="match status" value="1"/>
</dbReference>
<protein>
    <submittedName>
        <fullName evidence="19">Ligand-gated channel protein</fullName>
    </submittedName>
</protein>
<dbReference type="AlphaFoldDB" id="A0A066UJX7"/>
<evidence type="ECO:0000256" key="4">
    <source>
        <dbReference type="ARBA" id="ARBA00022452"/>
    </source>
</evidence>
<dbReference type="SUPFAM" id="SSF56935">
    <property type="entry name" value="Porins"/>
    <property type="match status" value="1"/>
</dbReference>
<dbReference type="InterPro" id="IPR037066">
    <property type="entry name" value="Plug_dom_sf"/>
</dbReference>
<keyword evidence="10 15" id="KW-0798">TonB box</keyword>
<keyword evidence="5" id="KW-0410">Iron transport</keyword>
<evidence type="ECO:0000256" key="6">
    <source>
        <dbReference type="ARBA" id="ARBA00022692"/>
    </source>
</evidence>
<dbReference type="PANTHER" id="PTHR32552">
    <property type="entry name" value="FERRICHROME IRON RECEPTOR-RELATED"/>
    <property type="match status" value="1"/>
</dbReference>
<evidence type="ECO:0000256" key="2">
    <source>
        <dbReference type="ARBA" id="ARBA00009810"/>
    </source>
</evidence>
<evidence type="ECO:0000256" key="13">
    <source>
        <dbReference type="ARBA" id="ARBA00023237"/>
    </source>
</evidence>
<keyword evidence="3 14" id="KW-0813">Transport</keyword>
<evidence type="ECO:0000256" key="12">
    <source>
        <dbReference type="ARBA" id="ARBA00023170"/>
    </source>
</evidence>
<evidence type="ECO:0000256" key="1">
    <source>
        <dbReference type="ARBA" id="ARBA00004571"/>
    </source>
</evidence>
<dbReference type="EMBL" id="JFFR01000027">
    <property type="protein sequence ID" value="KDN27375.1"/>
    <property type="molecule type" value="Genomic_DNA"/>
</dbReference>
<organism evidence="19 20">
    <name type="scientific">Vibrio fortis</name>
    <dbReference type="NCBI Taxonomy" id="212667"/>
    <lineage>
        <taxon>Bacteria</taxon>
        <taxon>Pseudomonadati</taxon>
        <taxon>Pseudomonadota</taxon>
        <taxon>Gammaproteobacteria</taxon>
        <taxon>Vibrionales</taxon>
        <taxon>Vibrionaceae</taxon>
        <taxon>Vibrio</taxon>
    </lineage>
</organism>
<dbReference type="Gene3D" id="2.170.130.10">
    <property type="entry name" value="TonB-dependent receptor, plug domain"/>
    <property type="match status" value="1"/>
</dbReference>
<feature type="domain" description="TonB-dependent receptor-like beta-barrel" evidence="17">
    <location>
        <begin position="236"/>
        <end position="679"/>
    </location>
</feature>
<feature type="domain" description="TonB-dependent receptor plug" evidence="18">
    <location>
        <begin position="59"/>
        <end position="161"/>
    </location>
</feature>
<dbReference type="GO" id="GO:0038023">
    <property type="term" value="F:signaling receptor activity"/>
    <property type="evidence" value="ECO:0007669"/>
    <property type="project" value="InterPro"/>
</dbReference>
<evidence type="ECO:0000256" key="15">
    <source>
        <dbReference type="RuleBase" id="RU003357"/>
    </source>
</evidence>
<evidence type="ECO:0000256" key="10">
    <source>
        <dbReference type="ARBA" id="ARBA00023077"/>
    </source>
</evidence>
<feature type="signal peptide" evidence="16">
    <location>
        <begin position="1"/>
        <end position="26"/>
    </location>
</feature>